<proteinExistence type="predicted"/>
<organism evidence="2 3">
    <name type="scientific">Hesseltinella vesiculosa</name>
    <dbReference type="NCBI Taxonomy" id="101127"/>
    <lineage>
        <taxon>Eukaryota</taxon>
        <taxon>Fungi</taxon>
        <taxon>Fungi incertae sedis</taxon>
        <taxon>Mucoromycota</taxon>
        <taxon>Mucoromycotina</taxon>
        <taxon>Mucoromycetes</taxon>
        <taxon>Mucorales</taxon>
        <taxon>Cunninghamellaceae</taxon>
        <taxon>Hesseltinella</taxon>
    </lineage>
</organism>
<evidence type="ECO:0000256" key="1">
    <source>
        <dbReference type="SAM" id="MobiDB-lite"/>
    </source>
</evidence>
<accession>A0A1X2GN59</accession>
<name>A0A1X2GN59_9FUNG</name>
<dbReference type="OrthoDB" id="2275179at2759"/>
<dbReference type="SUPFAM" id="SSF46689">
    <property type="entry name" value="Homeodomain-like"/>
    <property type="match status" value="1"/>
</dbReference>
<protein>
    <submittedName>
        <fullName evidence="2">Uncharacterized protein</fullName>
    </submittedName>
</protein>
<dbReference type="Proteomes" id="UP000242146">
    <property type="component" value="Unassembled WGS sequence"/>
</dbReference>
<dbReference type="AlphaFoldDB" id="A0A1X2GN59"/>
<evidence type="ECO:0000313" key="3">
    <source>
        <dbReference type="Proteomes" id="UP000242146"/>
    </source>
</evidence>
<keyword evidence="3" id="KW-1185">Reference proteome</keyword>
<dbReference type="InterPro" id="IPR009057">
    <property type="entry name" value="Homeodomain-like_sf"/>
</dbReference>
<evidence type="ECO:0000313" key="2">
    <source>
        <dbReference type="EMBL" id="ORX57657.1"/>
    </source>
</evidence>
<dbReference type="STRING" id="101127.A0A1X2GN59"/>
<comment type="caution">
    <text evidence="2">The sequence shown here is derived from an EMBL/GenBank/DDBJ whole genome shotgun (WGS) entry which is preliminary data.</text>
</comment>
<sequence>MTGPNPITFYHYLPSGDYVFDGPEGNSDEATGEVAIKTLHLQDVIRDDLHVEDEPDEDSLHETFMSELYKPELEDPEELVWTCTKYTPKEVGQLIALWKNDGLKIIEAARIARIGDSAAYSFIRQYKKNGDILPGYKRVSEVKKNMKNQKLNEEHSQFLEDYVEQNPTCIIRDATAALCNAFRGLTIHESTVYRHITEKLSISLTRTQPRVADRNSEDTRESRRQF</sequence>
<feature type="region of interest" description="Disordered" evidence="1">
    <location>
        <begin position="207"/>
        <end position="226"/>
    </location>
</feature>
<feature type="non-terminal residue" evidence="2">
    <location>
        <position position="226"/>
    </location>
</feature>
<reference evidence="2 3" key="1">
    <citation type="submission" date="2016-07" db="EMBL/GenBank/DDBJ databases">
        <title>Pervasive Adenine N6-methylation of Active Genes in Fungi.</title>
        <authorList>
            <consortium name="DOE Joint Genome Institute"/>
            <person name="Mondo S.J."/>
            <person name="Dannebaum R.O."/>
            <person name="Kuo R.C."/>
            <person name="Labutti K."/>
            <person name="Haridas S."/>
            <person name="Kuo A."/>
            <person name="Salamov A."/>
            <person name="Ahrendt S.R."/>
            <person name="Lipzen A."/>
            <person name="Sullivan W."/>
            <person name="Andreopoulos W.B."/>
            <person name="Clum A."/>
            <person name="Lindquist E."/>
            <person name="Daum C."/>
            <person name="Ramamoorthy G.K."/>
            <person name="Gryganskyi A."/>
            <person name="Culley D."/>
            <person name="Magnuson J.K."/>
            <person name="James T.Y."/>
            <person name="O'Malley M.A."/>
            <person name="Stajich J.E."/>
            <person name="Spatafora J.W."/>
            <person name="Visel A."/>
            <person name="Grigoriev I.V."/>
        </authorList>
    </citation>
    <scope>NUCLEOTIDE SEQUENCE [LARGE SCALE GENOMIC DNA]</scope>
    <source>
        <strain evidence="2 3">NRRL 3301</strain>
    </source>
</reference>
<gene>
    <name evidence="2" type="ORF">DM01DRAFT_1284262</name>
</gene>
<dbReference type="EMBL" id="MCGT01000008">
    <property type="protein sequence ID" value="ORX57657.1"/>
    <property type="molecule type" value="Genomic_DNA"/>
</dbReference>
<feature type="compositionally biased region" description="Basic and acidic residues" evidence="1">
    <location>
        <begin position="211"/>
        <end position="226"/>
    </location>
</feature>